<feature type="domain" description="ABC-type transport auxiliary lipoprotein component" evidence="2">
    <location>
        <begin position="35"/>
        <end position="196"/>
    </location>
</feature>
<keyword evidence="3" id="KW-0449">Lipoprotein</keyword>
<sequence>MKRILSNWRPLAIACALSALGACSILPETPSRDNYRLPPTTLIAPQHSGASIGHSLQVSTPHGGRMLEGLRMMVIRQDNQLNVYKGAQWIDPAPVMLRDRLLDGFYADGRIRSVIREAEGLSPDLELRSDLRQFQVEYRENRPVVVIQLDADLISPSARRTVASRRFSIAQPAAGEQVPEIVQTFGMATDQLTQEVVQWSVGQAAGPRR</sequence>
<dbReference type="PATRIC" id="fig|1247726.3.peg.467"/>
<evidence type="ECO:0000256" key="1">
    <source>
        <dbReference type="SAM" id="SignalP"/>
    </source>
</evidence>
<keyword evidence="4" id="KW-1185">Reference proteome</keyword>
<dbReference type="Proteomes" id="UP000019095">
    <property type="component" value="Chromosome"/>
</dbReference>
<protein>
    <submittedName>
        <fullName evidence="3">Putative lipoprotein</fullName>
    </submittedName>
</protein>
<keyword evidence="1" id="KW-0732">Signal</keyword>
<dbReference type="SUPFAM" id="SSF159594">
    <property type="entry name" value="XCC0632-like"/>
    <property type="match status" value="1"/>
</dbReference>
<name>W0PBU9_ADVMD</name>
<feature type="chain" id="PRO_5004792783" evidence="1">
    <location>
        <begin position="22"/>
        <end position="209"/>
    </location>
</feature>
<evidence type="ECO:0000313" key="4">
    <source>
        <dbReference type="Proteomes" id="UP000019095"/>
    </source>
</evidence>
<organism evidence="3 4">
    <name type="scientific">Advenella mimigardefordensis (strain DSM 17166 / LMG 22922 / DPN7)</name>
    <dbReference type="NCBI Taxonomy" id="1247726"/>
    <lineage>
        <taxon>Bacteria</taxon>
        <taxon>Pseudomonadati</taxon>
        <taxon>Pseudomonadota</taxon>
        <taxon>Betaproteobacteria</taxon>
        <taxon>Burkholderiales</taxon>
        <taxon>Alcaligenaceae</taxon>
    </lineage>
</organism>
<dbReference type="KEGG" id="amim:MIM_c04260"/>
<dbReference type="HOGENOM" id="CLU_093163_2_0_4"/>
<dbReference type="PROSITE" id="PS51257">
    <property type="entry name" value="PROKAR_LIPOPROTEIN"/>
    <property type="match status" value="1"/>
</dbReference>
<dbReference type="RefSeq" id="WP_025371134.1">
    <property type="nucleotide sequence ID" value="NZ_CP003915.1"/>
</dbReference>
<dbReference type="EMBL" id="CP003915">
    <property type="protein sequence ID" value="AHG62528.1"/>
    <property type="molecule type" value="Genomic_DNA"/>
</dbReference>
<feature type="signal peptide" evidence="1">
    <location>
        <begin position="1"/>
        <end position="21"/>
    </location>
</feature>
<dbReference type="InterPro" id="IPR005586">
    <property type="entry name" value="ABC_trans_aux"/>
</dbReference>
<dbReference type="Pfam" id="PF03886">
    <property type="entry name" value="ABC_trans_aux"/>
    <property type="match status" value="1"/>
</dbReference>
<dbReference type="STRING" id="1247726.MIM_c04260"/>
<accession>W0PBU9</accession>
<proteinExistence type="predicted"/>
<dbReference type="eggNOG" id="COG3218">
    <property type="taxonomic scope" value="Bacteria"/>
</dbReference>
<dbReference type="AlphaFoldDB" id="W0PBU9"/>
<reference evidence="3 4" key="1">
    <citation type="journal article" date="2014" name="Microbiology">
        <title>Unravelling the complete genome sequence of Advenella mimigardefordensis strain DPN7T and novel insights in the catabolism of the xenobiotic polythioester precursor 3,3'-dithiodipropionate.</title>
        <authorList>
            <person name="Wubbeler J.H."/>
            <person name="Hiessl S."/>
            <person name="Schuldes J."/>
            <person name="Thurmer A."/>
            <person name="Daniel R."/>
            <person name="Steinbuchel A."/>
        </authorList>
    </citation>
    <scope>NUCLEOTIDE SEQUENCE [LARGE SCALE GENOMIC DNA]</scope>
    <source>
        <strain evidence="4">DSM 17166 / LMG 22922 / DPN7</strain>
    </source>
</reference>
<gene>
    <name evidence="3" type="ORF">MIM_c04260</name>
</gene>
<evidence type="ECO:0000313" key="3">
    <source>
        <dbReference type="EMBL" id="AHG62528.1"/>
    </source>
</evidence>
<evidence type="ECO:0000259" key="2">
    <source>
        <dbReference type="Pfam" id="PF03886"/>
    </source>
</evidence>
<dbReference type="OrthoDB" id="5795476at2"/>
<dbReference type="Gene3D" id="3.40.50.10610">
    <property type="entry name" value="ABC-type transport auxiliary lipoprotein component"/>
    <property type="match status" value="1"/>
</dbReference>